<evidence type="ECO:0000259" key="3">
    <source>
        <dbReference type="Pfam" id="PF07364"/>
    </source>
</evidence>
<reference evidence="4" key="1">
    <citation type="submission" date="2021-03" db="EMBL/GenBank/DDBJ databases">
        <title>Genome sequencing and assembly of Tianweitania sediminis.</title>
        <authorList>
            <person name="Chhetri G."/>
        </authorList>
    </citation>
    <scope>NUCLEOTIDE SEQUENCE</scope>
    <source>
        <strain evidence="4">Z8</strain>
    </source>
</reference>
<feature type="domain" description="Microcystin LR degradation protein MlrC C-terminal" evidence="2">
    <location>
        <begin position="298"/>
        <end position="472"/>
    </location>
</feature>
<protein>
    <recommendedName>
        <fullName evidence="1">Microcystinase C</fullName>
        <shortName evidence="1">MlrC</shortName>
    </recommendedName>
</protein>
<keyword evidence="1" id="KW-0645">Protease</keyword>
<comment type="similarity">
    <text evidence="1">Belongs to the peptidase M81 family.</text>
</comment>
<dbReference type="InterPro" id="IPR009197">
    <property type="entry name" value="MlrC"/>
</dbReference>
<feature type="domain" description="Microcystin LR degradation protein MlrC N-terminal" evidence="3">
    <location>
        <begin position="2"/>
        <end position="289"/>
    </location>
</feature>
<dbReference type="GO" id="GO:0046872">
    <property type="term" value="F:metal ion binding"/>
    <property type="evidence" value="ECO:0007669"/>
    <property type="project" value="UniProtKB-KW"/>
</dbReference>
<dbReference type="InterPro" id="IPR010799">
    <property type="entry name" value="MlrC_C"/>
</dbReference>
<evidence type="ECO:0000259" key="2">
    <source>
        <dbReference type="Pfam" id="PF07171"/>
    </source>
</evidence>
<dbReference type="GO" id="GO:0008237">
    <property type="term" value="F:metallopeptidase activity"/>
    <property type="evidence" value="ECO:0007669"/>
    <property type="project" value="UniProtKB-KW"/>
</dbReference>
<organism evidence="4 5">
    <name type="scientific">Tianweitania sediminis</name>
    <dbReference type="NCBI Taxonomy" id="1502156"/>
    <lineage>
        <taxon>Bacteria</taxon>
        <taxon>Pseudomonadati</taxon>
        <taxon>Pseudomonadota</taxon>
        <taxon>Alphaproteobacteria</taxon>
        <taxon>Hyphomicrobiales</taxon>
        <taxon>Phyllobacteriaceae</taxon>
        <taxon>Tianweitania</taxon>
    </lineage>
</organism>
<keyword evidence="5" id="KW-1185">Reference proteome</keyword>
<dbReference type="EMBL" id="JAGIYY010000001">
    <property type="protein sequence ID" value="MBP0437055.1"/>
    <property type="molecule type" value="Genomic_DNA"/>
</dbReference>
<keyword evidence="1" id="KW-0378">Hydrolase</keyword>
<keyword evidence="1" id="KW-0482">Metalloprotease</keyword>
<name>A0A8J7UHT9_9HYPH</name>
<dbReference type="Proteomes" id="UP000666240">
    <property type="component" value="Unassembled WGS sequence"/>
</dbReference>
<comment type="function">
    <text evidence="1">Involved in peptidolytic degradation of cyclic heptapeptide hepatotoxin microcystin (MC).</text>
</comment>
<dbReference type="Pfam" id="PF07171">
    <property type="entry name" value="MlrC_C"/>
    <property type="match status" value="1"/>
</dbReference>
<comment type="cofactor">
    <cofactor evidence="1">
        <name>Zn(2+)</name>
        <dbReference type="ChEBI" id="CHEBI:29105"/>
    </cofactor>
    <text evidence="1">Binds 1 zinc ion per subunit.</text>
</comment>
<evidence type="ECO:0000256" key="1">
    <source>
        <dbReference type="PIRNR" id="PIRNR012702"/>
    </source>
</evidence>
<dbReference type="AlphaFoldDB" id="A0A8J7UHT9"/>
<proteinExistence type="inferred from homology"/>
<dbReference type="InterPro" id="IPR015995">
    <property type="entry name" value="MlrC_N"/>
</dbReference>
<gene>
    <name evidence="4" type="ORF">J5Y06_00130</name>
</gene>
<evidence type="ECO:0000313" key="5">
    <source>
        <dbReference type="Proteomes" id="UP000666240"/>
    </source>
</evidence>
<comment type="caution">
    <text evidence="4">The sequence shown here is derived from an EMBL/GenBank/DDBJ whole genome shotgun (WGS) entry which is preliminary data.</text>
</comment>
<dbReference type="PIRSF" id="PIRSF012702">
    <property type="entry name" value="UCP012702"/>
    <property type="match status" value="1"/>
</dbReference>
<dbReference type="RefSeq" id="WP_209333099.1">
    <property type="nucleotide sequence ID" value="NZ_JAGIYY010000001.1"/>
</dbReference>
<dbReference type="Pfam" id="PF07364">
    <property type="entry name" value="DUF1485"/>
    <property type="match status" value="1"/>
</dbReference>
<dbReference type="GO" id="GO:0006508">
    <property type="term" value="P:proteolysis"/>
    <property type="evidence" value="ECO:0007669"/>
    <property type="project" value="UniProtKB-KW"/>
</dbReference>
<evidence type="ECO:0000313" key="4">
    <source>
        <dbReference type="EMBL" id="MBP0437055.1"/>
    </source>
</evidence>
<sequence>MRVFTAVLATETNTFSPMPTGIGSFKNHGNYHAAGEHPDHMTLFGAPLWVARERAREKGWLVTEGMVAFAQPAGKTTRQAYEALRDELLADLRRAGEVDMIVLGLHGAMVADGYDDCEGDLLQHVRSIVGPDVVVGAELDPHCHLTQLMMDNSELLIAFKEYPHTDLYERAVELVDLCTATFEKRVRPTPALVDTGMATLIFTTSEPGISIVRRMKEMERQPGVLSVSVIQGFPWADVPDMGTRVLVYTDGDPALAQSVASELASELYAQREAIVGTRPSIDEALDKALAAPAGPVVIADGADNAGGGAASDSTFILRRMLERGITEAALGPIWDPVAVTFAFDAGEGARLALRVGGKVGPESGDPLDLDCTIKALKRDMVMTGLGGTPVSLGDCALIDAAGVEIVLTSIRSQALDTDLFTQLGCELTAKKIVVVKSTQHFYASYGRIAKDVLYASVRGTVAPDLSKLPYRRIKLPKWPISPTAS</sequence>
<accession>A0A8J7UHT9</accession>
<keyword evidence="1" id="KW-0479">Metal-binding</keyword>